<dbReference type="EMBL" id="PCVN01000123">
    <property type="protein sequence ID" value="PIQ73988.1"/>
    <property type="molecule type" value="Genomic_DNA"/>
</dbReference>
<evidence type="ECO:0000313" key="2">
    <source>
        <dbReference type="EMBL" id="PIQ73988.1"/>
    </source>
</evidence>
<reference evidence="2 3" key="1">
    <citation type="submission" date="2017-09" db="EMBL/GenBank/DDBJ databases">
        <title>Depth-based differentiation of microbial function through sediment-hosted aquifers and enrichment of novel symbionts in the deep terrestrial subsurface.</title>
        <authorList>
            <person name="Probst A.J."/>
            <person name="Ladd B."/>
            <person name="Jarett J.K."/>
            <person name="Geller-Mcgrath D.E."/>
            <person name="Sieber C.M."/>
            <person name="Emerson J.B."/>
            <person name="Anantharaman K."/>
            <person name="Thomas B.C."/>
            <person name="Malmstrom R."/>
            <person name="Stieglmeier M."/>
            <person name="Klingl A."/>
            <person name="Woyke T."/>
            <person name="Ryan C.M."/>
            <person name="Banfield J.F."/>
        </authorList>
    </citation>
    <scope>NUCLEOTIDE SEQUENCE [LARGE SCALE GENOMIC DNA]</scope>
    <source>
        <strain evidence="2">CG11_big_fil_rev_8_21_14_0_20_44_10</strain>
    </source>
</reference>
<proteinExistence type="predicted"/>
<dbReference type="Proteomes" id="UP000231550">
    <property type="component" value="Unassembled WGS sequence"/>
</dbReference>
<gene>
    <name evidence="2" type="ORF">COV85_04550</name>
</gene>
<dbReference type="AlphaFoldDB" id="A0A2H0KP94"/>
<name>A0A2H0KP94_9BACT</name>
<feature type="transmembrane region" description="Helical" evidence="1">
    <location>
        <begin position="6"/>
        <end position="37"/>
    </location>
</feature>
<evidence type="ECO:0000256" key="1">
    <source>
        <dbReference type="SAM" id="Phobius"/>
    </source>
</evidence>
<keyword evidence="1" id="KW-1133">Transmembrane helix</keyword>
<comment type="caution">
    <text evidence="2">The sequence shown here is derived from an EMBL/GenBank/DDBJ whole genome shotgun (WGS) entry which is preliminary data.</text>
</comment>
<accession>A0A2H0KP94</accession>
<organism evidence="2 3">
    <name type="scientific">Candidatus Portnoybacteria bacterium CG11_big_fil_rev_8_21_14_0_20_44_10</name>
    <dbReference type="NCBI Taxonomy" id="1974818"/>
    <lineage>
        <taxon>Bacteria</taxon>
        <taxon>Candidatus Portnoyibacteriota</taxon>
    </lineage>
</organism>
<keyword evidence="1" id="KW-0812">Transmembrane</keyword>
<sequence>MQILSFVILFPVGILLGIWYTSMLVLPLFYGVPMAFLGFVRKKYKFKAIAAYLVAPAFWTAFFILAFFLLAYFWESGFNYLSNSAAFNLGHILGSIILILNVLFNRKTKEDMRADFEEFIVPYKI</sequence>
<protein>
    <submittedName>
        <fullName evidence="2">Uncharacterized protein</fullName>
    </submittedName>
</protein>
<feature type="transmembrane region" description="Helical" evidence="1">
    <location>
        <begin position="85"/>
        <end position="104"/>
    </location>
</feature>
<keyword evidence="1" id="KW-0472">Membrane</keyword>
<feature type="transmembrane region" description="Helical" evidence="1">
    <location>
        <begin position="49"/>
        <end position="73"/>
    </location>
</feature>
<evidence type="ECO:0000313" key="3">
    <source>
        <dbReference type="Proteomes" id="UP000231550"/>
    </source>
</evidence>